<evidence type="ECO:0000313" key="8">
    <source>
        <dbReference type="WBParaSite" id="GPLIN_000520500"/>
    </source>
</evidence>
<dbReference type="Gene3D" id="3.40.50.1000">
    <property type="entry name" value="HAD superfamily/HAD-like"/>
    <property type="match status" value="1"/>
</dbReference>
<dbReference type="InterPro" id="IPR050365">
    <property type="entry name" value="TIM50"/>
</dbReference>
<evidence type="ECO:0000259" key="6">
    <source>
        <dbReference type="PROSITE" id="PS50969"/>
    </source>
</evidence>
<evidence type="ECO:0000313" key="7">
    <source>
        <dbReference type="Proteomes" id="UP000050741"/>
    </source>
</evidence>
<keyword evidence="7" id="KW-1185">Reference proteome</keyword>
<comment type="function">
    <text evidence="3">Probable phosphatase.</text>
</comment>
<dbReference type="InterPro" id="IPR036412">
    <property type="entry name" value="HAD-like_sf"/>
</dbReference>
<evidence type="ECO:0000256" key="5">
    <source>
        <dbReference type="SAM" id="MobiDB-lite"/>
    </source>
</evidence>
<dbReference type="WBParaSite" id="GPLIN_000520500">
    <property type="protein sequence ID" value="GPLIN_000520500"/>
    <property type="gene ID" value="GPLIN_000520500"/>
</dbReference>
<feature type="region of interest" description="Disordered" evidence="5">
    <location>
        <begin position="462"/>
        <end position="481"/>
    </location>
</feature>
<dbReference type="NCBIfam" id="TIGR02251">
    <property type="entry name" value="HIF-SF_euk"/>
    <property type="match status" value="1"/>
</dbReference>
<dbReference type="Proteomes" id="UP000050741">
    <property type="component" value="Unassembled WGS sequence"/>
</dbReference>
<dbReference type="InterPro" id="IPR011948">
    <property type="entry name" value="Dullard_phosphatase"/>
</dbReference>
<protein>
    <submittedName>
        <fullName evidence="8">FCP1 homology domain-containing protein</fullName>
    </submittedName>
</protein>
<dbReference type="InterPro" id="IPR023214">
    <property type="entry name" value="HAD_sf"/>
</dbReference>
<evidence type="ECO:0000256" key="2">
    <source>
        <dbReference type="ARBA" id="ARBA00022912"/>
    </source>
</evidence>
<evidence type="ECO:0000256" key="1">
    <source>
        <dbReference type="ARBA" id="ARBA00022801"/>
    </source>
</evidence>
<dbReference type="PANTHER" id="PTHR12210">
    <property type="entry name" value="DULLARD PROTEIN PHOSPHATASE"/>
    <property type="match status" value="1"/>
</dbReference>
<proteinExistence type="inferred from homology"/>
<organism evidence="7 8">
    <name type="scientific">Globodera pallida</name>
    <name type="common">Potato cyst nematode worm</name>
    <name type="synonym">Heterodera pallida</name>
    <dbReference type="NCBI Taxonomy" id="36090"/>
    <lineage>
        <taxon>Eukaryota</taxon>
        <taxon>Metazoa</taxon>
        <taxon>Ecdysozoa</taxon>
        <taxon>Nematoda</taxon>
        <taxon>Chromadorea</taxon>
        <taxon>Rhabditida</taxon>
        <taxon>Tylenchina</taxon>
        <taxon>Tylenchomorpha</taxon>
        <taxon>Tylenchoidea</taxon>
        <taxon>Heteroderidae</taxon>
        <taxon>Heteroderinae</taxon>
        <taxon>Globodera</taxon>
    </lineage>
</organism>
<name>A0A183BX66_GLOPA</name>
<reference evidence="7" key="1">
    <citation type="submission" date="2013-12" db="EMBL/GenBank/DDBJ databases">
        <authorList>
            <person name="Aslett M."/>
        </authorList>
    </citation>
    <scope>NUCLEOTIDE SEQUENCE [LARGE SCALE GENOMIC DNA]</scope>
    <source>
        <strain evidence="7">Lindley</strain>
    </source>
</reference>
<evidence type="ECO:0000256" key="4">
    <source>
        <dbReference type="ARBA" id="ARBA00038355"/>
    </source>
</evidence>
<sequence>MYASAARAPSLLKKHFYILDTTTSSSTKPFDLHILQRKQKLSFIGANKNNGTTRTPTGMATAAVTSTAAQQTYCNGAFERRRRQPSVMVASATVGVVLEPRRRRNSGRNSVISKRSMANAVDTPISTVPRRSMVARHHRISLKPSSAEDANDAVDILFDDEQPTTIGDEQCFDTAQDAGQQTTTVLLGNSSRTTAATTSSCSDEVGADPCQAAAASLRIDEDIGTLSTLSAQSRPDGLLITSVDAVQTPQIDSDSIYLLQNLPPLTQEMLYRTPALPLKTRSTPLYSLVLDLDETLVHCSLSELPDASMTFEVEFQETVYQVFVRVRPHLHEFLERLSNHFEIILFTASKRVYADKLLNLLDPGKRFIRHRLFREHCVFVYGNYIKDLNILGRDLARTVIIDNCLQSFAYQIDNGILIESWFSEQNDTELLKLIPFLAALSSEDKDVRPVIRERYRIHDLLTGGGGNCASPSPPAAAAAATLPPDFQPCQQLLFSNSQQQQQQNCNDHDNSSSKSVEEEEDADGPQQQQQQRQRERNDEDVQMAQIDDICMDQQQQQQQ</sequence>
<dbReference type="SMART" id="SM00577">
    <property type="entry name" value="CPDc"/>
    <property type="match status" value="1"/>
</dbReference>
<dbReference type="AlphaFoldDB" id="A0A183BX66"/>
<dbReference type="Pfam" id="PF03031">
    <property type="entry name" value="NIF"/>
    <property type="match status" value="1"/>
</dbReference>
<dbReference type="FunFam" id="3.40.50.1000:FF:000015">
    <property type="entry name" value="CTD small phosphatase-like protein 2"/>
    <property type="match status" value="1"/>
</dbReference>
<dbReference type="GO" id="GO:0005634">
    <property type="term" value="C:nucleus"/>
    <property type="evidence" value="ECO:0007669"/>
    <property type="project" value="UniProtKB-ARBA"/>
</dbReference>
<reference evidence="8" key="3">
    <citation type="submission" date="2016-06" db="UniProtKB">
        <authorList>
            <consortium name="WormBaseParasite"/>
        </authorList>
    </citation>
    <scope>IDENTIFICATION</scope>
</reference>
<dbReference type="CDD" id="cd07521">
    <property type="entry name" value="HAD_FCP1-like"/>
    <property type="match status" value="1"/>
</dbReference>
<reference evidence="7" key="2">
    <citation type="submission" date="2014-05" db="EMBL/GenBank/DDBJ databases">
        <title>The genome and life-stage specific transcriptomes of Globodera pallida elucidate key aspects of plant parasitism by a cyst nematode.</title>
        <authorList>
            <person name="Cotton J.A."/>
            <person name="Lilley C.J."/>
            <person name="Jones L.M."/>
            <person name="Kikuchi T."/>
            <person name="Reid A.J."/>
            <person name="Thorpe P."/>
            <person name="Tsai I.J."/>
            <person name="Beasley H."/>
            <person name="Blok V."/>
            <person name="Cock P.J.A."/>
            <person name="Van den Akker S.E."/>
            <person name="Holroyd N."/>
            <person name="Hunt M."/>
            <person name="Mantelin S."/>
            <person name="Naghra H."/>
            <person name="Pain A."/>
            <person name="Palomares-Rius J.E."/>
            <person name="Zarowiecki M."/>
            <person name="Berriman M."/>
            <person name="Jones J.T."/>
            <person name="Urwin P.E."/>
        </authorList>
    </citation>
    <scope>NUCLEOTIDE SEQUENCE [LARGE SCALE GENOMIC DNA]</scope>
    <source>
        <strain evidence="7">Lindley</strain>
    </source>
</reference>
<evidence type="ECO:0000256" key="3">
    <source>
        <dbReference type="ARBA" id="ARBA00037324"/>
    </source>
</evidence>
<comment type="similarity">
    <text evidence="4">Belongs to the CTDSPL2 family.</text>
</comment>
<dbReference type="PROSITE" id="PS50969">
    <property type="entry name" value="FCP1"/>
    <property type="match status" value="1"/>
</dbReference>
<dbReference type="GO" id="GO:0004721">
    <property type="term" value="F:phosphoprotein phosphatase activity"/>
    <property type="evidence" value="ECO:0007669"/>
    <property type="project" value="UniProtKB-KW"/>
</dbReference>
<feature type="domain" description="FCP1 homology" evidence="6">
    <location>
        <begin position="281"/>
        <end position="440"/>
    </location>
</feature>
<dbReference type="SUPFAM" id="SSF56784">
    <property type="entry name" value="HAD-like"/>
    <property type="match status" value="1"/>
</dbReference>
<dbReference type="InterPro" id="IPR004274">
    <property type="entry name" value="FCP1_dom"/>
</dbReference>
<keyword evidence="1" id="KW-0378">Hydrolase</keyword>
<feature type="region of interest" description="Disordered" evidence="5">
    <location>
        <begin position="497"/>
        <end position="559"/>
    </location>
</feature>
<keyword evidence="2" id="KW-0904">Protein phosphatase</keyword>
<accession>A0A183BX66</accession>